<comment type="similarity">
    <text evidence="1">Belongs to the ROK (NagC/XylR) family.</text>
</comment>
<evidence type="ECO:0000313" key="3">
    <source>
        <dbReference type="EMBL" id="MFC5751972.1"/>
    </source>
</evidence>
<name>A0ABW1AAF6_9ACTN</name>
<dbReference type="Gene3D" id="3.30.420.40">
    <property type="match status" value="2"/>
</dbReference>
<evidence type="ECO:0000256" key="2">
    <source>
        <dbReference type="SAM" id="MobiDB-lite"/>
    </source>
</evidence>
<dbReference type="PANTHER" id="PTHR18964:SF169">
    <property type="entry name" value="N-ACETYLMANNOSAMINE KINASE"/>
    <property type="match status" value="1"/>
</dbReference>
<dbReference type="RefSeq" id="WP_378287934.1">
    <property type="nucleotide sequence ID" value="NZ_JBHSON010000078.1"/>
</dbReference>
<reference evidence="4" key="1">
    <citation type="journal article" date="2019" name="Int. J. Syst. Evol. Microbiol.">
        <title>The Global Catalogue of Microorganisms (GCM) 10K type strain sequencing project: providing services to taxonomists for standard genome sequencing and annotation.</title>
        <authorList>
            <consortium name="The Broad Institute Genomics Platform"/>
            <consortium name="The Broad Institute Genome Sequencing Center for Infectious Disease"/>
            <person name="Wu L."/>
            <person name="Ma J."/>
        </authorList>
    </citation>
    <scope>NUCLEOTIDE SEQUENCE [LARGE SCALE GENOMIC DNA]</scope>
    <source>
        <strain evidence="4">KCTC 42087</strain>
    </source>
</reference>
<keyword evidence="4" id="KW-1185">Reference proteome</keyword>
<feature type="compositionally biased region" description="Basic and acidic residues" evidence="2">
    <location>
        <begin position="23"/>
        <end position="33"/>
    </location>
</feature>
<dbReference type="PANTHER" id="PTHR18964">
    <property type="entry name" value="ROK (REPRESSOR, ORF, KINASE) FAMILY"/>
    <property type="match status" value="1"/>
</dbReference>
<dbReference type="EMBL" id="JBHSON010000078">
    <property type="protein sequence ID" value="MFC5751972.1"/>
    <property type="molecule type" value="Genomic_DNA"/>
</dbReference>
<accession>A0ABW1AAF6</accession>
<dbReference type="SUPFAM" id="SSF53067">
    <property type="entry name" value="Actin-like ATPase domain"/>
    <property type="match status" value="1"/>
</dbReference>
<feature type="region of interest" description="Disordered" evidence="2">
    <location>
        <begin position="22"/>
        <end position="65"/>
    </location>
</feature>
<organism evidence="3 4">
    <name type="scientific">Actinomadura rugatobispora</name>
    <dbReference type="NCBI Taxonomy" id="1994"/>
    <lineage>
        <taxon>Bacteria</taxon>
        <taxon>Bacillati</taxon>
        <taxon>Actinomycetota</taxon>
        <taxon>Actinomycetes</taxon>
        <taxon>Streptosporangiales</taxon>
        <taxon>Thermomonosporaceae</taxon>
        <taxon>Actinomadura</taxon>
    </lineage>
</organism>
<comment type="caution">
    <text evidence="3">The sequence shown here is derived from an EMBL/GenBank/DDBJ whole genome shotgun (WGS) entry which is preliminary data.</text>
</comment>
<dbReference type="PROSITE" id="PS01125">
    <property type="entry name" value="ROK"/>
    <property type="match status" value="1"/>
</dbReference>
<sequence>MTELPALAVDIGGTKLAAAVVHPDGRLASRDRTATPNSPSERPEGGELSLPGGAGGRPPTVNRSVQDDGREAIWSALEALLDKVVADAGAPELAGVGVGCGGPMTWPAGEVSPLNIPAWRDFPLRERLRARYPGLPVRVHNDAICVAIGEHWQGAGRGHANVLGMVVSTGVGGGLILGGRLIDGGTGNAGHIGHVIVDPDGPPCGCGGHGCLEAVARGPGLAAWARAQGWRQDQAGDPTGADLAEDARAGHPIATAAMRRAGRALGLAIASATHLCDLDVVAVGGGVSQAGDLLFDPLMETFDTHARMAFARRLRIVPTALGQTSGLVGAAALIFRAPQYWGDPLEPPAGQAGRSPAPL</sequence>
<dbReference type="InterPro" id="IPR000600">
    <property type="entry name" value="ROK"/>
</dbReference>
<dbReference type="Proteomes" id="UP001596074">
    <property type="component" value="Unassembled WGS sequence"/>
</dbReference>
<dbReference type="InterPro" id="IPR043129">
    <property type="entry name" value="ATPase_NBD"/>
</dbReference>
<dbReference type="Pfam" id="PF00480">
    <property type="entry name" value="ROK"/>
    <property type="match status" value="1"/>
</dbReference>
<gene>
    <name evidence="3" type="ORF">ACFPZN_40725</name>
</gene>
<evidence type="ECO:0000256" key="1">
    <source>
        <dbReference type="ARBA" id="ARBA00006479"/>
    </source>
</evidence>
<proteinExistence type="inferred from homology"/>
<dbReference type="InterPro" id="IPR049874">
    <property type="entry name" value="ROK_cs"/>
</dbReference>
<protein>
    <submittedName>
        <fullName evidence="3">ROK family protein</fullName>
    </submittedName>
</protein>
<evidence type="ECO:0000313" key="4">
    <source>
        <dbReference type="Proteomes" id="UP001596074"/>
    </source>
</evidence>